<accession>A0A388JL41</accession>
<dbReference type="AlphaFoldDB" id="A0A388JL41"/>
<proteinExistence type="predicted"/>
<name>A0A388JL41_CHABU</name>
<feature type="region of interest" description="Disordered" evidence="1">
    <location>
        <begin position="98"/>
        <end position="138"/>
    </location>
</feature>
<organism evidence="2 3">
    <name type="scientific">Chara braunii</name>
    <name type="common">Braun's stonewort</name>
    <dbReference type="NCBI Taxonomy" id="69332"/>
    <lineage>
        <taxon>Eukaryota</taxon>
        <taxon>Viridiplantae</taxon>
        <taxon>Streptophyta</taxon>
        <taxon>Charophyceae</taxon>
        <taxon>Charales</taxon>
        <taxon>Characeae</taxon>
        <taxon>Chara</taxon>
    </lineage>
</organism>
<feature type="non-terminal residue" evidence="2">
    <location>
        <position position="138"/>
    </location>
</feature>
<evidence type="ECO:0000313" key="2">
    <source>
        <dbReference type="EMBL" id="GBG48382.1"/>
    </source>
</evidence>
<sequence length="138" mass="15282">MAEQPLSMVMVEEKMAREEREEEEEEREVPVHVVDAKALCHGCGHDGSDGPCLVPVHPDVLRAVYLDYEQKARHLKINFFQYLELIGMGKTGLVCPHSRHRKAEEDSDSTGVGVHGPSMAPTPGPMRINTPSVVIQGQ</sequence>
<dbReference type="Gramene" id="GBG48382">
    <property type="protein sequence ID" value="GBG48382"/>
    <property type="gene ID" value="CBR_g87302"/>
</dbReference>
<feature type="compositionally biased region" description="Polar residues" evidence="1">
    <location>
        <begin position="129"/>
        <end position="138"/>
    </location>
</feature>
<evidence type="ECO:0000313" key="3">
    <source>
        <dbReference type="Proteomes" id="UP000265515"/>
    </source>
</evidence>
<dbReference type="EMBL" id="BFEA01008284">
    <property type="protein sequence ID" value="GBG48382.1"/>
    <property type="molecule type" value="Genomic_DNA"/>
</dbReference>
<dbReference type="Proteomes" id="UP000265515">
    <property type="component" value="Unassembled WGS sequence"/>
</dbReference>
<protein>
    <submittedName>
        <fullName evidence="2">Uncharacterized protein</fullName>
    </submittedName>
</protein>
<reference evidence="2 3" key="1">
    <citation type="journal article" date="2018" name="Cell">
        <title>The Chara Genome: Secondary Complexity and Implications for Plant Terrestrialization.</title>
        <authorList>
            <person name="Nishiyama T."/>
            <person name="Sakayama H."/>
            <person name="Vries J.D."/>
            <person name="Buschmann H."/>
            <person name="Saint-Marcoux D."/>
            <person name="Ullrich K.K."/>
            <person name="Haas F.B."/>
            <person name="Vanderstraeten L."/>
            <person name="Becker D."/>
            <person name="Lang D."/>
            <person name="Vosolsobe S."/>
            <person name="Rombauts S."/>
            <person name="Wilhelmsson P.K.I."/>
            <person name="Janitza P."/>
            <person name="Kern R."/>
            <person name="Heyl A."/>
            <person name="Rumpler F."/>
            <person name="Villalobos L.I.A.C."/>
            <person name="Clay J.M."/>
            <person name="Skokan R."/>
            <person name="Toyoda A."/>
            <person name="Suzuki Y."/>
            <person name="Kagoshima H."/>
            <person name="Schijlen E."/>
            <person name="Tajeshwar N."/>
            <person name="Catarino B."/>
            <person name="Hetherington A.J."/>
            <person name="Saltykova A."/>
            <person name="Bonnot C."/>
            <person name="Breuninger H."/>
            <person name="Symeonidi A."/>
            <person name="Radhakrishnan G.V."/>
            <person name="Van Nieuwerburgh F."/>
            <person name="Deforce D."/>
            <person name="Chang C."/>
            <person name="Karol K.G."/>
            <person name="Hedrich R."/>
            <person name="Ulvskov P."/>
            <person name="Glockner G."/>
            <person name="Delwiche C.F."/>
            <person name="Petrasek J."/>
            <person name="Van de Peer Y."/>
            <person name="Friml J."/>
            <person name="Beilby M."/>
            <person name="Dolan L."/>
            <person name="Kohara Y."/>
            <person name="Sugano S."/>
            <person name="Fujiyama A."/>
            <person name="Delaux P.-M."/>
            <person name="Quint M."/>
            <person name="TheiBen G."/>
            <person name="Hagemann M."/>
            <person name="Harholt J."/>
            <person name="Dunand C."/>
            <person name="Zachgo S."/>
            <person name="Langdale J."/>
            <person name="Maumus F."/>
            <person name="Straeten D.V.D."/>
            <person name="Gould S.B."/>
            <person name="Rensing S.A."/>
        </authorList>
    </citation>
    <scope>NUCLEOTIDE SEQUENCE [LARGE SCALE GENOMIC DNA]</scope>
    <source>
        <strain evidence="2 3">S276</strain>
    </source>
</reference>
<comment type="caution">
    <text evidence="2">The sequence shown here is derived from an EMBL/GenBank/DDBJ whole genome shotgun (WGS) entry which is preliminary data.</text>
</comment>
<evidence type="ECO:0000256" key="1">
    <source>
        <dbReference type="SAM" id="MobiDB-lite"/>
    </source>
</evidence>
<keyword evidence="3" id="KW-1185">Reference proteome</keyword>
<gene>
    <name evidence="2" type="ORF">CBR_g87302</name>
</gene>